<protein>
    <submittedName>
        <fullName evidence="8">SulP family inorganic anion transporter</fullName>
    </submittedName>
</protein>
<dbReference type="NCBIfam" id="TIGR00815">
    <property type="entry name" value="sulP"/>
    <property type="match status" value="1"/>
</dbReference>
<dbReference type="SUPFAM" id="SSF52091">
    <property type="entry name" value="SpoIIaa-like"/>
    <property type="match status" value="1"/>
</dbReference>
<dbReference type="InterPro" id="IPR002645">
    <property type="entry name" value="STAS_dom"/>
</dbReference>
<dbReference type="InterPro" id="IPR036513">
    <property type="entry name" value="STAS_dom_sf"/>
</dbReference>
<feature type="transmembrane region" description="Helical" evidence="6">
    <location>
        <begin position="195"/>
        <end position="213"/>
    </location>
</feature>
<dbReference type="PANTHER" id="PTHR11814">
    <property type="entry name" value="SULFATE TRANSPORTER"/>
    <property type="match status" value="1"/>
</dbReference>
<evidence type="ECO:0000256" key="4">
    <source>
        <dbReference type="ARBA" id="ARBA00023136"/>
    </source>
</evidence>
<evidence type="ECO:0000256" key="2">
    <source>
        <dbReference type="ARBA" id="ARBA00022692"/>
    </source>
</evidence>
<evidence type="ECO:0000256" key="6">
    <source>
        <dbReference type="SAM" id="Phobius"/>
    </source>
</evidence>
<keyword evidence="4 6" id="KW-0472">Membrane</keyword>
<dbReference type="Pfam" id="PF01740">
    <property type="entry name" value="STAS"/>
    <property type="match status" value="1"/>
</dbReference>
<accession>A0ABU8J5B8</accession>
<gene>
    <name evidence="8" type="ORF">H3V53_38980</name>
</gene>
<evidence type="ECO:0000313" key="8">
    <source>
        <dbReference type="EMBL" id="MEI6002864.1"/>
    </source>
</evidence>
<dbReference type="RefSeq" id="WP_336602450.1">
    <property type="nucleotide sequence ID" value="NZ_JACFYJ010000138.1"/>
</dbReference>
<dbReference type="EMBL" id="JACFYJ010000138">
    <property type="protein sequence ID" value="MEI6002864.1"/>
    <property type="molecule type" value="Genomic_DNA"/>
</dbReference>
<reference evidence="8 9" key="1">
    <citation type="journal article" date="2022" name="Arch. Microbiol.">
        <title>Paraburkholderia bengalensis sp. nov. isolated from roots of Oryza sativa, IR64.</title>
        <authorList>
            <person name="Nag P."/>
            <person name="Mondal N."/>
            <person name="Sarkar J."/>
            <person name="Das S."/>
        </authorList>
    </citation>
    <scope>NUCLEOTIDE SEQUENCE [LARGE SCALE GENOMIC DNA]</scope>
    <source>
        <strain evidence="8 9">IR64_4_BI</strain>
    </source>
</reference>
<evidence type="ECO:0000259" key="7">
    <source>
        <dbReference type="PROSITE" id="PS50801"/>
    </source>
</evidence>
<keyword evidence="3 6" id="KW-1133">Transmembrane helix</keyword>
<dbReference type="PROSITE" id="PS50801">
    <property type="entry name" value="STAS"/>
    <property type="match status" value="1"/>
</dbReference>
<evidence type="ECO:0000256" key="5">
    <source>
        <dbReference type="SAM" id="MobiDB-lite"/>
    </source>
</evidence>
<evidence type="ECO:0000256" key="3">
    <source>
        <dbReference type="ARBA" id="ARBA00022989"/>
    </source>
</evidence>
<comment type="subcellular location">
    <subcellularLocation>
        <location evidence="1">Membrane</location>
        <topology evidence="1">Multi-pass membrane protein</topology>
    </subcellularLocation>
</comment>
<keyword evidence="2 6" id="KW-0812">Transmembrane</keyword>
<dbReference type="Gene3D" id="3.30.750.24">
    <property type="entry name" value="STAS domain"/>
    <property type="match status" value="1"/>
</dbReference>
<feature type="transmembrane region" description="Helical" evidence="6">
    <location>
        <begin position="366"/>
        <end position="383"/>
    </location>
</feature>
<keyword evidence="9" id="KW-1185">Reference proteome</keyword>
<evidence type="ECO:0000313" key="9">
    <source>
        <dbReference type="Proteomes" id="UP001386437"/>
    </source>
</evidence>
<dbReference type="Pfam" id="PF00916">
    <property type="entry name" value="Sulfate_transp"/>
    <property type="match status" value="1"/>
</dbReference>
<comment type="caution">
    <text evidence="8">The sequence shown here is derived from an EMBL/GenBank/DDBJ whole genome shotgun (WGS) entry which is preliminary data.</text>
</comment>
<feature type="transmembrane region" description="Helical" evidence="6">
    <location>
        <begin position="305"/>
        <end position="322"/>
    </location>
</feature>
<sequence>MAKQQSSGATPAIEIPATGWRAIFPPAQWLANYQWRWLSGDAVAGVTLAAYGIPVSLAYATLAGLPPQYGIYCYLVGGLFYALFGTSRQLAIGPTSAISMLVGVTVADMAGGDPARFASIAALTAILIAAMCVLAWIFRLSSLVNFISETILLGFKAGAALTIGLTQLPKLFGVKGGGEQFFERVTVLVGQLPDTQMAVLIFGIGALVLLLLGEKFLPGRPVALFVVVLSIVLLTVTPLREMGFKVVGALPTGLPEFHFPALRARDVDGIIPLAFACLLLSYVESVSAARAIAQKNGYEIDPRQELLGLGAANLAAGLFQGYPVAGGLSQSSVNDKAGANTPLSLVFASIAIDLCLLFLTGLLTNLPNVVLAAIVLVAVKGLVDISELRHVWRVSRYEFLVSMLAFGAVLQLGILKGVIFAVLASMLLLIRRAAHPHVAMLGRIPGTQLYSDVERHPDNETVPSVLMFRVEASLLYFNTEHVRATVGEKIHSSASPVKLVICDLSTSPAVDIAGARMLAGLHADLAKAGMLLRIVTAHADARDILRAEGLEERVGYLGRRMTVSDIVEAFLRSTDMAADSLPEDNGRTTLPAATRQG</sequence>
<feature type="domain" description="STAS" evidence="7">
    <location>
        <begin position="455"/>
        <end position="570"/>
    </location>
</feature>
<feature type="transmembrane region" description="Helical" evidence="6">
    <location>
        <begin position="91"/>
        <end position="111"/>
    </location>
</feature>
<dbReference type="InterPro" id="IPR011547">
    <property type="entry name" value="SLC26A/SulP_dom"/>
</dbReference>
<dbReference type="Proteomes" id="UP001386437">
    <property type="component" value="Unassembled WGS sequence"/>
</dbReference>
<name>A0ABU8J5B8_9BURK</name>
<dbReference type="InterPro" id="IPR001902">
    <property type="entry name" value="SLC26A/SulP_fam"/>
</dbReference>
<feature type="transmembrane region" description="Helical" evidence="6">
    <location>
        <begin position="270"/>
        <end position="293"/>
    </location>
</feature>
<feature type="transmembrane region" description="Helical" evidence="6">
    <location>
        <begin position="117"/>
        <end position="138"/>
    </location>
</feature>
<feature type="transmembrane region" description="Helical" evidence="6">
    <location>
        <begin position="68"/>
        <end position="84"/>
    </location>
</feature>
<organism evidence="8 9">
    <name type="scientific">Paraburkholderia bengalensis</name>
    <dbReference type="NCBI Taxonomy" id="2747562"/>
    <lineage>
        <taxon>Bacteria</taxon>
        <taxon>Pseudomonadati</taxon>
        <taxon>Pseudomonadota</taxon>
        <taxon>Betaproteobacteria</taxon>
        <taxon>Burkholderiales</taxon>
        <taxon>Burkholderiaceae</taxon>
        <taxon>Paraburkholderia</taxon>
    </lineage>
</organism>
<feature type="transmembrane region" description="Helical" evidence="6">
    <location>
        <begin position="222"/>
        <end position="239"/>
    </location>
</feature>
<proteinExistence type="predicted"/>
<feature type="transmembrane region" description="Helical" evidence="6">
    <location>
        <begin position="342"/>
        <end position="359"/>
    </location>
</feature>
<feature type="region of interest" description="Disordered" evidence="5">
    <location>
        <begin position="578"/>
        <end position="597"/>
    </location>
</feature>
<feature type="transmembrane region" description="Helical" evidence="6">
    <location>
        <begin position="42"/>
        <end position="62"/>
    </location>
</feature>
<feature type="transmembrane region" description="Helical" evidence="6">
    <location>
        <begin position="150"/>
        <end position="168"/>
    </location>
</feature>
<feature type="transmembrane region" description="Helical" evidence="6">
    <location>
        <begin position="403"/>
        <end position="430"/>
    </location>
</feature>
<dbReference type="CDD" id="cd07042">
    <property type="entry name" value="STAS_SulP_like_sulfate_transporter"/>
    <property type="match status" value="1"/>
</dbReference>
<evidence type="ECO:0000256" key="1">
    <source>
        <dbReference type="ARBA" id="ARBA00004141"/>
    </source>
</evidence>